<accession>B4S868</accession>
<keyword evidence="1" id="KW-0732">Signal</keyword>
<proteinExistence type="predicted"/>
<dbReference type="Proteomes" id="UP000002725">
    <property type="component" value="Chromosome"/>
</dbReference>
<protein>
    <submittedName>
        <fullName evidence="2">Uncharacterized protein</fullName>
    </submittedName>
</protein>
<dbReference type="EMBL" id="CP001108">
    <property type="protein sequence ID" value="ACF46255.1"/>
    <property type="molecule type" value="Genomic_DNA"/>
</dbReference>
<evidence type="ECO:0000313" key="3">
    <source>
        <dbReference type="Proteomes" id="UP000002725"/>
    </source>
</evidence>
<sequence>MKKTIIASLVAVAAMGFTGTAMAANGSYFGSSVAAGNYTDDPNGLMAIDSPLTFGNASASCCGASTNVIGATGISANAIGAGSMDYSVSQLGVAETAPTSVTISNSSSASGSYTGDLTGSALAGAGNVQFANNGNGSTGFGGSASVVSQSY</sequence>
<organism evidence="2 3">
    <name type="scientific">Prosthecochloris aestuarii (strain DSM 271 / SK 413)</name>
    <dbReference type="NCBI Taxonomy" id="290512"/>
    <lineage>
        <taxon>Bacteria</taxon>
        <taxon>Pseudomonadati</taxon>
        <taxon>Chlorobiota</taxon>
        <taxon>Chlorobiia</taxon>
        <taxon>Chlorobiales</taxon>
        <taxon>Chlorobiaceae</taxon>
        <taxon>Prosthecochloris</taxon>
    </lineage>
</organism>
<feature type="signal peptide" evidence="1">
    <location>
        <begin position="1"/>
        <end position="23"/>
    </location>
</feature>
<dbReference type="AlphaFoldDB" id="B4S868"/>
<evidence type="ECO:0000313" key="2">
    <source>
        <dbReference type="EMBL" id="ACF46255.1"/>
    </source>
</evidence>
<gene>
    <name evidence="2" type="ordered locus">Paes_1229</name>
</gene>
<reference evidence="2" key="1">
    <citation type="submission" date="2008-06" db="EMBL/GenBank/DDBJ databases">
        <title>Complete sequence of chromosome of Prosthecochloris aestuarii DSM 271.</title>
        <authorList>
            <consortium name="US DOE Joint Genome Institute"/>
            <person name="Lucas S."/>
            <person name="Copeland A."/>
            <person name="Lapidus A."/>
            <person name="Glavina del Rio T."/>
            <person name="Dalin E."/>
            <person name="Tice H."/>
            <person name="Bruce D."/>
            <person name="Goodwin L."/>
            <person name="Pitluck S."/>
            <person name="Schmutz J."/>
            <person name="Larimer F."/>
            <person name="Land M."/>
            <person name="Hauser L."/>
            <person name="Kyrpides N."/>
            <person name="Anderson I."/>
            <person name="Liu Z."/>
            <person name="Li T."/>
            <person name="Zhao F."/>
            <person name="Overmann J."/>
            <person name="Bryant D.A."/>
            <person name="Richardson P."/>
        </authorList>
    </citation>
    <scope>NUCLEOTIDE SEQUENCE [LARGE SCALE GENOMIC DNA]</scope>
    <source>
        <strain evidence="2">DSM 271</strain>
    </source>
</reference>
<dbReference type="HOGENOM" id="CLU_1729742_0_0_10"/>
<name>B4S868_PROA2</name>
<keyword evidence="3" id="KW-1185">Reference proteome</keyword>
<evidence type="ECO:0000256" key="1">
    <source>
        <dbReference type="SAM" id="SignalP"/>
    </source>
</evidence>
<dbReference type="KEGG" id="paa:Paes_1229"/>
<feature type="chain" id="PRO_5002825803" evidence="1">
    <location>
        <begin position="24"/>
        <end position="151"/>
    </location>
</feature>